<dbReference type="PANTHER" id="PTHR31273">
    <property type="entry name" value="PHOSPHOKETOLASE-RELATED"/>
    <property type="match status" value="1"/>
</dbReference>
<dbReference type="InterPro" id="IPR005593">
    <property type="entry name" value="Xul5P/Fru6P_PKetolase"/>
</dbReference>
<dbReference type="InterPro" id="IPR019790">
    <property type="entry name" value="Xul5P/Fru6P_PKetolase_CS"/>
</dbReference>
<keyword evidence="8" id="KW-1185">Reference proteome</keyword>
<evidence type="ECO:0000259" key="5">
    <source>
        <dbReference type="Pfam" id="PF09363"/>
    </source>
</evidence>
<dbReference type="AlphaFoldDB" id="A0A5C6LW06"/>
<dbReference type="Pfam" id="PF09363">
    <property type="entry name" value="XFP_C"/>
    <property type="match status" value="1"/>
</dbReference>
<reference evidence="7 8" key="1">
    <citation type="submission" date="2019-08" db="EMBL/GenBank/DDBJ databases">
        <title>Whole genome sequencing of chitin degrading bacteria Chitinophaga pinensis YS16.</title>
        <authorList>
            <person name="Singh R.P."/>
            <person name="Manchanda G."/>
            <person name="Maurya I.K."/>
            <person name="Joshi N.K."/>
            <person name="Srivastava A.K."/>
        </authorList>
    </citation>
    <scope>NUCLEOTIDE SEQUENCE [LARGE SCALE GENOMIC DNA]</scope>
    <source>
        <strain evidence="7 8">YS-16</strain>
    </source>
</reference>
<dbReference type="RefSeq" id="WP_146304316.1">
    <property type="nucleotide sequence ID" value="NZ_VOHS01000004.1"/>
</dbReference>
<dbReference type="NCBIfam" id="NF003617">
    <property type="entry name" value="PRK05261.1-2"/>
    <property type="match status" value="1"/>
</dbReference>
<dbReference type="NCBIfam" id="NF003619">
    <property type="entry name" value="PRK05261.1-4"/>
    <property type="match status" value="1"/>
</dbReference>
<dbReference type="PANTHER" id="PTHR31273:SF0">
    <property type="entry name" value="PHOSPHOKETOLASE-RELATED"/>
    <property type="match status" value="1"/>
</dbReference>
<evidence type="ECO:0000256" key="4">
    <source>
        <dbReference type="ARBA" id="ARBA00023239"/>
    </source>
</evidence>
<name>A0A5C6LW06_9BACT</name>
<evidence type="ECO:0000259" key="6">
    <source>
        <dbReference type="Pfam" id="PF09364"/>
    </source>
</evidence>
<comment type="caution">
    <text evidence="7">The sequence shown here is derived from an EMBL/GenBank/DDBJ whole genome shotgun (WGS) entry which is preliminary data.</text>
</comment>
<dbReference type="OrthoDB" id="9768449at2"/>
<gene>
    <name evidence="7" type="ORF">FEF09_06250</name>
</gene>
<comment type="similarity">
    <text evidence="2">Belongs to the XFP family.</text>
</comment>
<dbReference type="InterPro" id="IPR018969">
    <property type="entry name" value="Xul5P/Fru6P_PKetolase_C"/>
</dbReference>
<evidence type="ECO:0000256" key="1">
    <source>
        <dbReference type="ARBA" id="ARBA00001964"/>
    </source>
</evidence>
<dbReference type="InterPro" id="IPR009014">
    <property type="entry name" value="Transketo_C/PFOR_II"/>
</dbReference>
<feature type="domain" description="Xylulose 5-phosphate/Fructose 6-phosphate phosphoketolase C-terminal" evidence="5">
    <location>
        <begin position="583"/>
        <end position="784"/>
    </location>
</feature>
<dbReference type="GO" id="GO:0016832">
    <property type="term" value="F:aldehyde-lyase activity"/>
    <property type="evidence" value="ECO:0007669"/>
    <property type="project" value="InterPro"/>
</dbReference>
<protein>
    <submittedName>
        <fullName evidence="7">Phosphoketolase family protein</fullName>
    </submittedName>
</protein>
<dbReference type="Gene3D" id="3.40.50.920">
    <property type="match status" value="1"/>
</dbReference>
<evidence type="ECO:0000313" key="8">
    <source>
        <dbReference type="Proteomes" id="UP000318815"/>
    </source>
</evidence>
<keyword evidence="4" id="KW-0456">Lyase</keyword>
<dbReference type="Pfam" id="PF03894">
    <property type="entry name" value="XFP"/>
    <property type="match status" value="1"/>
</dbReference>
<comment type="cofactor">
    <cofactor evidence="1">
        <name>thiamine diphosphate</name>
        <dbReference type="ChEBI" id="CHEBI:58937"/>
    </cofactor>
</comment>
<sequence>MATLTNEQIHQIQGYWEASNYLAAAQIYLQDNPLLKDPLLTDHIKPRLLGHWGTSPGLNFIYVHLNRLIKSSDADILFICGPGHGAPAVLAQTWLEGTYTETYPDITQDEKGMRQFFRQFSTPGGIPSHVSAHTPGSVHEGGELGYSLAHAAGTVMDNPHLIAACVIGDGEAETGPLAGSWKLNSFLNPARDGAVLPILHLNGYKISGPTVMGRMPDDVLATLFNGYGYSPLFVRAADTLSTHQEMAMALDTAYERIREIQQHAREGKKTDERMLWPLIILRSPKGWTGPVMWKGKPIEGTFRSHQVPLPDVREDQDQLALLEQWLRSYTPEKHFMGNGVPQTALTALAPVGNKRMSAIPYANGGKDPQPLVMPDFNNYAVAVSAPGVTIAEGTRELGKMLRDIFELNASQQNFRLFCPDETTSNRLNAVFEVTKRCFMEHLIDIDDHLSPDGRVMEVLSEHLCQGWLEGYLLTGRHGVFPCYEAFITIIDSMFNQHAKWLKTCREIPWRKDIPSLNYLLTSHSWRQDHNGYSHQGPGFIDTVANKKSNVIRIYLPPDANCLLSVMDHCLKSKNYVNLVVAGKQPALQWLNMEDAAKHCAQGASVWEWAGNDNGQQPDVVLACAGDVPTLEIIAAAWLLRKHLPDLKVRVVNVVDLMSLSPKDYHPHGLESALFTSLFTDDAPVVFAFHGYVRIVHDLVHGRPHPARFHLRGFMEEGTTTTPFDMVVLNKMSRFQLAIAAIRRTERQLENAAAVIGYFEDKLSMHNIYIRECLEDMPDISNWKWSDE</sequence>
<accession>A0A5C6LW06</accession>
<dbReference type="InterPro" id="IPR018970">
    <property type="entry name" value="Xul5P/Fru6P_PKetolase_N"/>
</dbReference>
<dbReference type="InterPro" id="IPR019789">
    <property type="entry name" value="Xul5P/Fru6P_PKetolase_ThDP_BS"/>
</dbReference>
<dbReference type="SUPFAM" id="SSF52518">
    <property type="entry name" value="Thiamin diphosphate-binding fold (THDP-binding)"/>
    <property type="match status" value="2"/>
</dbReference>
<dbReference type="PIRSF" id="PIRSF017245">
    <property type="entry name" value="Phosphoketolase"/>
    <property type="match status" value="1"/>
</dbReference>
<organism evidence="7 8">
    <name type="scientific">Chitinophaga pinensis</name>
    <dbReference type="NCBI Taxonomy" id="79329"/>
    <lineage>
        <taxon>Bacteria</taxon>
        <taxon>Pseudomonadati</taxon>
        <taxon>Bacteroidota</taxon>
        <taxon>Chitinophagia</taxon>
        <taxon>Chitinophagales</taxon>
        <taxon>Chitinophagaceae</taxon>
        <taxon>Chitinophaga</taxon>
    </lineage>
</organism>
<dbReference type="PROSITE" id="PS60002">
    <property type="entry name" value="PHOSPHOKETOLASE_1"/>
    <property type="match status" value="1"/>
</dbReference>
<dbReference type="InterPro" id="IPR029061">
    <property type="entry name" value="THDP-binding"/>
</dbReference>
<evidence type="ECO:0000256" key="3">
    <source>
        <dbReference type="ARBA" id="ARBA00023052"/>
    </source>
</evidence>
<evidence type="ECO:0000256" key="2">
    <source>
        <dbReference type="ARBA" id="ARBA00005623"/>
    </source>
</evidence>
<feature type="domain" description="Xylulose 5-phosphate/Fructose 6-phosphate phosphoketolase N-terminal" evidence="6">
    <location>
        <begin position="4"/>
        <end position="366"/>
    </location>
</feature>
<proteinExistence type="inferred from homology"/>
<dbReference type="Proteomes" id="UP000318815">
    <property type="component" value="Unassembled WGS sequence"/>
</dbReference>
<dbReference type="Gene3D" id="3.40.50.970">
    <property type="match status" value="2"/>
</dbReference>
<dbReference type="Pfam" id="PF09364">
    <property type="entry name" value="XFP_N"/>
    <property type="match status" value="1"/>
</dbReference>
<dbReference type="GO" id="GO:0005975">
    <property type="term" value="P:carbohydrate metabolic process"/>
    <property type="evidence" value="ECO:0007669"/>
    <property type="project" value="InterPro"/>
</dbReference>
<keyword evidence="3" id="KW-0786">Thiamine pyrophosphate</keyword>
<evidence type="ECO:0000313" key="7">
    <source>
        <dbReference type="EMBL" id="TWW01595.1"/>
    </source>
</evidence>
<dbReference type="FunFam" id="3.40.50.970:FF:000091">
    <property type="entry name" value="Xylulose-5-phosphate/fructose-6-phosphate phosphoketolase"/>
    <property type="match status" value="1"/>
</dbReference>
<dbReference type="PROSITE" id="PS60003">
    <property type="entry name" value="PHOSPHOKETOLASE_2"/>
    <property type="match status" value="1"/>
</dbReference>
<dbReference type="EMBL" id="VOHS01000004">
    <property type="protein sequence ID" value="TWW01595.1"/>
    <property type="molecule type" value="Genomic_DNA"/>
</dbReference>